<dbReference type="InterPro" id="IPR057496">
    <property type="entry name" value="FAN-like_PH"/>
</dbReference>
<feature type="region of interest" description="Disordered" evidence="3">
    <location>
        <begin position="773"/>
        <end position="797"/>
    </location>
</feature>
<gene>
    <name evidence="6" type="ORF">Vafri_17026</name>
</gene>
<dbReference type="InterPro" id="IPR050865">
    <property type="entry name" value="BEACH_Domain"/>
</dbReference>
<dbReference type="Gene3D" id="1.10.1540.10">
    <property type="entry name" value="BEACH domain"/>
    <property type="match status" value="1"/>
</dbReference>
<evidence type="ECO:0000256" key="1">
    <source>
        <dbReference type="ARBA" id="ARBA00022574"/>
    </source>
</evidence>
<evidence type="ECO:0000313" key="7">
    <source>
        <dbReference type="Proteomes" id="UP000747399"/>
    </source>
</evidence>
<feature type="compositionally biased region" description="Gly residues" evidence="3">
    <location>
        <begin position="178"/>
        <end position="189"/>
    </location>
</feature>
<feature type="region of interest" description="Disordered" evidence="3">
    <location>
        <begin position="417"/>
        <end position="441"/>
    </location>
</feature>
<dbReference type="SMART" id="SM01026">
    <property type="entry name" value="Beach"/>
    <property type="match status" value="1"/>
</dbReference>
<dbReference type="SUPFAM" id="SSF81837">
    <property type="entry name" value="BEACH domain"/>
    <property type="match status" value="1"/>
</dbReference>
<dbReference type="PANTHER" id="PTHR13743">
    <property type="entry name" value="BEIGE/BEACH-RELATED"/>
    <property type="match status" value="1"/>
</dbReference>
<accession>A0A8J4BLH4</accession>
<feature type="domain" description="BEACH-type PH" evidence="5">
    <location>
        <begin position="256"/>
        <end position="408"/>
    </location>
</feature>
<dbReference type="Pfam" id="PF02138">
    <property type="entry name" value="Beach"/>
    <property type="match status" value="1"/>
</dbReference>
<evidence type="ECO:0000259" key="5">
    <source>
        <dbReference type="PROSITE" id="PS51783"/>
    </source>
</evidence>
<dbReference type="FunFam" id="1.10.1540.10:FF:000001">
    <property type="entry name" value="neurobeachin isoform X1"/>
    <property type="match status" value="1"/>
</dbReference>
<evidence type="ECO:0000256" key="3">
    <source>
        <dbReference type="SAM" id="MobiDB-lite"/>
    </source>
</evidence>
<dbReference type="EMBL" id="BNCO01000055">
    <property type="protein sequence ID" value="GIL63059.1"/>
    <property type="molecule type" value="Genomic_DNA"/>
</dbReference>
<feature type="compositionally biased region" description="Pro residues" evidence="3">
    <location>
        <begin position="420"/>
        <end position="432"/>
    </location>
</feature>
<sequence length="797" mass="86060">MYGARAARVRRFSLLLLEEEEEYVQDWVVTAAWPVDRVAGNWQRAPLVSGRMRLCTRSLFFEPDDVRIPIVRIPMSAVKTLSSGPPVAAVAALAAQSGANLTPTSPSSTIQSVAAAATASPLFHGAVHRTSTAATSSSPSNGPSLLLETREVVLMRANMEEVPYTFLRVPTAAAGSSGSSGNGGSGGSGGRDHSSDTSGYRWAFGPCYSPLQPLLAQASALLDINRRPREQRNAALEELSRQRMDSVSFDLSRLLDFGERVAWSGPVLALTPLVREQGHLAITPARVYFQPLHNIAGDSPVKSHPLAAIAAVARRRSSLRPVGLELFFIHPGASTATSTSAATGPGGSAAAGGGGGGGTSSPTVRSPSLRHRNQLHQLLVVGPMWDAPSAFFAFRSETDREAARHLLTIQTELGRCVPRHQPPSLPLPPPPHQQQQHHSPQTAIATAKAATATAATGAVAGAGAAVAAVAAVGSNGVTDPLAAHGLLLEAAGPWLRKVTAAWQRGALSNFDYLLYLNFAAGRSFNDLAQWPVFPWVLRNYLSSVLDLNDPNNFRDLSKPVGALSATRLEELRQRFRDMPHDSFEGSVPPFLYGTHYSTPGYVMYWLVRAAPSHMLRLQNGRFDAPDRLFASVQEAWEGVLHSTTDVKELIPEFFMPGWDFLVNHRRLPLGVRQSGRPVDDVELPPWATDPWDFLAKNRAALESPVVSQQLHNWIDLIFGYKQRGPAAEAADNVFYYLTYEGAVDVATVSSPVELKALETQINEFGQTPKQLFTTPHPPRLVCPPPPDPATVFPEERS</sequence>
<proteinExistence type="predicted"/>
<keyword evidence="1" id="KW-0853">WD repeat</keyword>
<organism evidence="6 7">
    <name type="scientific">Volvox africanus</name>
    <dbReference type="NCBI Taxonomy" id="51714"/>
    <lineage>
        <taxon>Eukaryota</taxon>
        <taxon>Viridiplantae</taxon>
        <taxon>Chlorophyta</taxon>
        <taxon>core chlorophytes</taxon>
        <taxon>Chlorophyceae</taxon>
        <taxon>CS clade</taxon>
        <taxon>Chlamydomonadales</taxon>
        <taxon>Volvocaceae</taxon>
        <taxon>Volvox</taxon>
    </lineage>
</organism>
<feature type="non-terminal residue" evidence="6">
    <location>
        <position position="1"/>
    </location>
</feature>
<dbReference type="PROSITE" id="PS51783">
    <property type="entry name" value="PH_BEACH"/>
    <property type="match status" value="1"/>
</dbReference>
<dbReference type="PROSITE" id="PS50197">
    <property type="entry name" value="BEACH"/>
    <property type="match status" value="1"/>
</dbReference>
<protein>
    <recommendedName>
        <fullName evidence="8">BEACH domain-containing protein</fullName>
    </recommendedName>
</protein>
<dbReference type="InterPro" id="IPR036372">
    <property type="entry name" value="BEACH_dom_sf"/>
</dbReference>
<keyword evidence="2" id="KW-0677">Repeat</keyword>
<dbReference type="InterPro" id="IPR000409">
    <property type="entry name" value="BEACH_dom"/>
</dbReference>
<keyword evidence="7" id="KW-1185">Reference proteome</keyword>
<dbReference type="InterPro" id="IPR023362">
    <property type="entry name" value="PH-BEACH_dom"/>
</dbReference>
<evidence type="ECO:0000256" key="2">
    <source>
        <dbReference type="ARBA" id="ARBA00022737"/>
    </source>
</evidence>
<dbReference type="Pfam" id="PF25400">
    <property type="entry name" value="PH_FAN"/>
    <property type="match status" value="1"/>
</dbReference>
<feature type="compositionally biased region" description="Pro residues" evidence="3">
    <location>
        <begin position="775"/>
        <end position="788"/>
    </location>
</feature>
<evidence type="ECO:0008006" key="8">
    <source>
        <dbReference type="Google" id="ProtNLM"/>
    </source>
</evidence>
<evidence type="ECO:0000313" key="6">
    <source>
        <dbReference type="EMBL" id="GIL63059.1"/>
    </source>
</evidence>
<dbReference type="SUPFAM" id="SSF50729">
    <property type="entry name" value="PH domain-like"/>
    <property type="match status" value="1"/>
</dbReference>
<dbReference type="AlphaFoldDB" id="A0A8J4BLH4"/>
<feature type="region of interest" description="Disordered" evidence="3">
    <location>
        <begin position="335"/>
        <end position="367"/>
    </location>
</feature>
<comment type="caution">
    <text evidence="6">The sequence shown here is derived from an EMBL/GenBank/DDBJ whole genome shotgun (WGS) entry which is preliminary data.</text>
</comment>
<feature type="domain" description="BEACH" evidence="4">
    <location>
        <begin position="487"/>
        <end position="779"/>
    </location>
</feature>
<evidence type="ECO:0000259" key="4">
    <source>
        <dbReference type="PROSITE" id="PS50197"/>
    </source>
</evidence>
<feature type="region of interest" description="Disordered" evidence="3">
    <location>
        <begin position="173"/>
        <end position="196"/>
    </location>
</feature>
<name>A0A8J4BLH4_9CHLO</name>
<dbReference type="PANTHER" id="PTHR13743:SF123">
    <property type="entry name" value="PROTEIN FAN"/>
    <property type="match status" value="1"/>
</dbReference>
<dbReference type="Proteomes" id="UP000747399">
    <property type="component" value="Unassembled WGS sequence"/>
</dbReference>
<feature type="compositionally biased region" description="Gly residues" evidence="3">
    <location>
        <begin position="344"/>
        <end position="359"/>
    </location>
</feature>
<dbReference type="CDD" id="cd06071">
    <property type="entry name" value="Beach"/>
    <property type="match status" value="1"/>
</dbReference>
<reference evidence="6" key="1">
    <citation type="journal article" date="2021" name="Proc. Natl. Acad. Sci. U.S.A.">
        <title>Three genomes in the algal genus Volvox reveal the fate of a haploid sex-determining region after a transition to homothallism.</title>
        <authorList>
            <person name="Yamamoto K."/>
            <person name="Hamaji T."/>
            <person name="Kawai-Toyooka H."/>
            <person name="Matsuzaki R."/>
            <person name="Takahashi F."/>
            <person name="Nishimura Y."/>
            <person name="Kawachi M."/>
            <person name="Noguchi H."/>
            <person name="Minakuchi Y."/>
            <person name="Umen J.G."/>
            <person name="Toyoda A."/>
            <person name="Nozaki H."/>
        </authorList>
    </citation>
    <scope>NUCLEOTIDE SEQUENCE</scope>
    <source>
        <strain evidence="6">NIES-3780</strain>
    </source>
</reference>